<dbReference type="Gene3D" id="3.40.390.10">
    <property type="entry name" value="Collagenase (Catalytic Domain)"/>
    <property type="match status" value="1"/>
</dbReference>
<dbReference type="SMART" id="SM00089">
    <property type="entry name" value="PKD"/>
    <property type="match status" value="1"/>
</dbReference>
<evidence type="ECO:0000256" key="2">
    <source>
        <dbReference type="ARBA" id="ARBA00022670"/>
    </source>
</evidence>
<dbReference type="InterPro" id="IPR026444">
    <property type="entry name" value="Secre_tail"/>
</dbReference>
<dbReference type="InterPro" id="IPR013783">
    <property type="entry name" value="Ig-like_fold"/>
</dbReference>
<keyword evidence="2" id="KW-0645">Protease</keyword>
<dbReference type="GO" id="GO:0046872">
    <property type="term" value="F:metal ion binding"/>
    <property type="evidence" value="ECO:0007669"/>
    <property type="project" value="UniProtKB-KW"/>
</dbReference>
<reference evidence="10" key="1">
    <citation type="submission" date="2023-05" db="EMBL/GenBank/DDBJ databases">
        <authorList>
            <person name="Zhang X."/>
        </authorList>
    </citation>
    <scope>NUCLEOTIDE SEQUENCE</scope>
    <source>
        <strain evidence="10">YF14B1</strain>
    </source>
</reference>
<dbReference type="Gene3D" id="2.60.40.10">
    <property type="entry name" value="Immunoglobulins"/>
    <property type="match status" value="1"/>
</dbReference>
<dbReference type="InterPro" id="IPR022409">
    <property type="entry name" value="PKD/Chitinase_dom"/>
</dbReference>
<evidence type="ECO:0000313" key="10">
    <source>
        <dbReference type="EMBL" id="MDJ1484411.1"/>
    </source>
</evidence>
<comment type="similarity">
    <text evidence="1">Belongs to the peptidase M43B family.</text>
</comment>
<feature type="domain" description="PKD" evidence="9">
    <location>
        <begin position="370"/>
        <end position="440"/>
    </location>
</feature>
<dbReference type="RefSeq" id="WP_313985670.1">
    <property type="nucleotide sequence ID" value="NZ_JASJOS010000014.1"/>
</dbReference>
<dbReference type="PANTHER" id="PTHR47466">
    <property type="match status" value="1"/>
</dbReference>
<sequence length="791" mass="86252">MIQLLLKIFIFSVFVLSLICPVIGQHKIDRCATMEMDSLLRKRYPKLGSLIDFEMELQGKIKEIELRQKSGRTTASILTIPVIVHIIHNGEAVGQGRNISEAQVKAQLAVLNEDFRRKEGSRGFNTDSRGADIEIEFCLAAFNPQGVAMAEKGIDRRQGSRAAFTKDQIDGELKPLTVWDPNRYFNIWVVDFTGSSQDLLGYAQFPSKSGLGGMPEDGGPASTDGVVIKYTSFGSADKGSFPVMQAPYNLGRTLTHETGHWLGLRHIWGDGNCATDYVDDTPTQQSESRGCQKGRVSCGTTNMVENYMDYSDDLCMNIFTKGQKTRMLAVMELSPRRRELISSSVCGNAVVEAPIPNFRVDKQQVLRGGKVTFTDLSANLPTQWQWTFEGGNPSTSTTQNPVVTYDTPGKFNVTLVATNSIGSSAPLVRTDYIEVLEAGLCNSITNFKGTATVLKETSPATGYITGHNSRKDQAKAEYFGNNLGYENISGTSIRFGYAYAADGSATESTVTVVVWNARGLQSSPGQILEQKEIPLRTILQDVAQNRETKISFDRNVPVGGYPFFIGVVLNYDKKDSVAIVSNQNGQSSQITAWERNSQGVWQTYSISRGINVAHAITAEVGMNSSVQVGASTLFTDAGQPVTLNARGAGLFTWTPAATLSSSLGAQVIAYPTQTTTYTVTGTGVDLCNTEASITVFVRNPTAVEPNPIERNLIVSPNPTEGQLQFALSNSIRGNVEISLYNFIGQKVAGVKEQKTTAEYVKTIDLGSVAAGIYIVEFQLNGWKVMRKIVKI</sequence>
<dbReference type="InterPro" id="IPR008754">
    <property type="entry name" value="Peptidase_M43"/>
</dbReference>
<dbReference type="CDD" id="cd00146">
    <property type="entry name" value="PKD"/>
    <property type="match status" value="1"/>
</dbReference>
<dbReference type="InterPro" id="IPR035986">
    <property type="entry name" value="PKD_dom_sf"/>
</dbReference>
<evidence type="ECO:0000256" key="6">
    <source>
        <dbReference type="ARBA" id="ARBA00022833"/>
    </source>
</evidence>
<keyword evidence="4" id="KW-0732">Signal</keyword>
<keyword evidence="3" id="KW-0479">Metal-binding</keyword>
<evidence type="ECO:0000256" key="5">
    <source>
        <dbReference type="ARBA" id="ARBA00022801"/>
    </source>
</evidence>
<dbReference type="NCBIfam" id="TIGR04183">
    <property type="entry name" value="Por_Secre_tail"/>
    <property type="match status" value="1"/>
</dbReference>
<organism evidence="10 11">
    <name type="scientific">Xanthocytophaga flava</name>
    <dbReference type="NCBI Taxonomy" id="3048013"/>
    <lineage>
        <taxon>Bacteria</taxon>
        <taxon>Pseudomonadati</taxon>
        <taxon>Bacteroidota</taxon>
        <taxon>Cytophagia</taxon>
        <taxon>Cytophagales</taxon>
        <taxon>Rhodocytophagaceae</taxon>
        <taxon>Xanthocytophaga</taxon>
    </lineage>
</organism>
<keyword evidence="8" id="KW-1015">Disulfide bond</keyword>
<dbReference type="GO" id="GO:0006508">
    <property type="term" value="P:proteolysis"/>
    <property type="evidence" value="ECO:0007669"/>
    <property type="project" value="UniProtKB-KW"/>
</dbReference>
<dbReference type="PANTHER" id="PTHR47466:SF1">
    <property type="entry name" value="METALLOPROTEASE MEP1 (AFU_ORTHOLOGUE AFUA_1G07730)-RELATED"/>
    <property type="match status" value="1"/>
</dbReference>
<dbReference type="SUPFAM" id="SSF55486">
    <property type="entry name" value="Metalloproteases ('zincins'), catalytic domain"/>
    <property type="match status" value="1"/>
</dbReference>
<evidence type="ECO:0000313" key="11">
    <source>
        <dbReference type="Proteomes" id="UP001241110"/>
    </source>
</evidence>
<evidence type="ECO:0000256" key="4">
    <source>
        <dbReference type="ARBA" id="ARBA00022729"/>
    </source>
</evidence>
<dbReference type="Proteomes" id="UP001241110">
    <property type="component" value="Unassembled WGS sequence"/>
</dbReference>
<name>A0AAE3U9E4_9BACT</name>
<accession>A0AAE3U9E4</accession>
<keyword evidence="6" id="KW-0862">Zinc</keyword>
<proteinExistence type="inferred from homology"/>
<dbReference type="Pfam" id="PF18962">
    <property type="entry name" value="Por_Secre_tail"/>
    <property type="match status" value="1"/>
</dbReference>
<dbReference type="PROSITE" id="PS50093">
    <property type="entry name" value="PKD"/>
    <property type="match status" value="1"/>
</dbReference>
<evidence type="ECO:0000259" key="9">
    <source>
        <dbReference type="PROSITE" id="PS50093"/>
    </source>
</evidence>
<dbReference type="Pfam" id="PF05572">
    <property type="entry name" value="Peptidase_M43"/>
    <property type="match status" value="1"/>
</dbReference>
<keyword evidence="5" id="KW-0378">Hydrolase</keyword>
<evidence type="ECO:0000256" key="1">
    <source>
        <dbReference type="ARBA" id="ARBA00008721"/>
    </source>
</evidence>
<dbReference type="SUPFAM" id="SSF49299">
    <property type="entry name" value="PKD domain"/>
    <property type="match status" value="1"/>
</dbReference>
<evidence type="ECO:0000256" key="7">
    <source>
        <dbReference type="ARBA" id="ARBA00023049"/>
    </source>
</evidence>
<keyword evidence="7 10" id="KW-0482">Metalloprotease</keyword>
<dbReference type="InterPro" id="IPR000601">
    <property type="entry name" value="PKD_dom"/>
</dbReference>
<evidence type="ECO:0000256" key="8">
    <source>
        <dbReference type="ARBA" id="ARBA00023157"/>
    </source>
</evidence>
<gene>
    <name evidence="10" type="ORF">QNI16_28190</name>
</gene>
<protein>
    <submittedName>
        <fullName evidence="10">M43 family zinc metalloprotease</fullName>
    </submittedName>
</protein>
<comment type="caution">
    <text evidence="10">The sequence shown here is derived from an EMBL/GenBank/DDBJ whole genome shotgun (WGS) entry which is preliminary data.</text>
</comment>
<evidence type="ECO:0000256" key="3">
    <source>
        <dbReference type="ARBA" id="ARBA00022723"/>
    </source>
</evidence>
<dbReference type="EMBL" id="JASJOS010000014">
    <property type="protein sequence ID" value="MDJ1484411.1"/>
    <property type="molecule type" value="Genomic_DNA"/>
</dbReference>
<dbReference type="GO" id="GO:0008237">
    <property type="term" value="F:metallopeptidase activity"/>
    <property type="evidence" value="ECO:0007669"/>
    <property type="project" value="UniProtKB-KW"/>
</dbReference>
<dbReference type="InterPro" id="IPR024079">
    <property type="entry name" value="MetalloPept_cat_dom_sf"/>
</dbReference>
<dbReference type="CDD" id="cd04275">
    <property type="entry name" value="ZnMc_pappalysin_like"/>
    <property type="match status" value="1"/>
</dbReference>
<dbReference type="Pfam" id="PF18911">
    <property type="entry name" value="PKD_4"/>
    <property type="match status" value="1"/>
</dbReference>
<dbReference type="AlphaFoldDB" id="A0AAE3U9E4"/>